<evidence type="ECO:0000256" key="1">
    <source>
        <dbReference type="SAM" id="MobiDB-lite"/>
    </source>
</evidence>
<dbReference type="PROSITE" id="PS51257">
    <property type="entry name" value="PROKAR_LIPOPROTEIN"/>
    <property type="match status" value="1"/>
</dbReference>
<keyword evidence="4" id="KW-1185">Reference proteome</keyword>
<feature type="region of interest" description="Disordered" evidence="1">
    <location>
        <begin position="32"/>
        <end position="60"/>
    </location>
</feature>
<sequence>MCAMARSLTATARGALAAAALLLTLTACTGDGEPDAEASASPSGSPSATTSQQADQGAATDAPLNANQACAAMYVEEHGAEGATLEERIGDALVGAAGGLTGTSADEMHALAVELGRLETRVPEEFREPVQQVRVPFLQLQEGLDLGAEQQIELDIASTVEGLKAFEKLC</sequence>
<evidence type="ECO:0008006" key="5">
    <source>
        <dbReference type="Google" id="ProtNLM"/>
    </source>
</evidence>
<dbReference type="EMBL" id="BMPT01000001">
    <property type="protein sequence ID" value="GGM09444.1"/>
    <property type="molecule type" value="Genomic_DNA"/>
</dbReference>
<reference evidence="3" key="1">
    <citation type="journal article" date="2014" name="Int. J. Syst. Evol. Microbiol.">
        <title>Complete genome sequence of Corynebacterium casei LMG S-19264T (=DSM 44701T), isolated from a smear-ripened cheese.</title>
        <authorList>
            <consortium name="US DOE Joint Genome Institute (JGI-PGF)"/>
            <person name="Walter F."/>
            <person name="Albersmeier A."/>
            <person name="Kalinowski J."/>
            <person name="Ruckert C."/>
        </authorList>
    </citation>
    <scope>NUCLEOTIDE SEQUENCE</scope>
    <source>
        <strain evidence="3">JCM 3051</strain>
    </source>
</reference>
<evidence type="ECO:0000313" key="3">
    <source>
        <dbReference type="EMBL" id="GGM09444.1"/>
    </source>
</evidence>
<accession>A0A8H9GDV9</accession>
<gene>
    <name evidence="3" type="ORF">GCM10010102_01580</name>
</gene>
<evidence type="ECO:0000256" key="2">
    <source>
        <dbReference type="SAM" id="SignalP"/>
    </source>
</evidence>
<protein>
    <recommendedName>
        <fullName evidence="5">Lipoprotein</fullName>
    </recommendedName>
</protein>
<proteinExistence type="predicted"/>
<dbReference type="Proteomes" id="UP000655589">
    <property type="component" value="Unassembled WGS sequence"/>
</dbReference>
<organism evidence="3 4">
    <name type="scientific">Promicromonospora citrea</name>
    <dbReference type="NCBI Taxonomy" id="43677"/>
    <lineage>
        <taxon>Bacteria</taxon>
        <taxon>Bacillati</taxon>
        <taxon>Actinomycetota</taxon>
        <taxon>Actinomycetes</taxon>
        <taxon>Micrococcales</taxon>
        <taxon>Promicromonosporaceae</taxon>
        <taxon>Promicromonospora</taxon>
    </lineage>
</organism>
<reference evidence="3" key="2">
    <citation type="submission" date="2020-09" db="EMBL/GenBank/DDBJ databases">
        <authorList>
            <person name="Sun Q."/>
            <person name="Ohkuma M."/>
        </authorList>
    </citation>
    <scope>NUCLEOTIDE SEQUENCE</scope>
    <source>
        <strain evidence="3">JCM 3051</strain>
    </source>
</reference>
<name>A0A8H9GDV9_9MICO</name>
<feature type="signal peptide" evidence="2">
    <location>
        <begin position="1"/>
        <end position="29"/>
    </location>
</feature>
<dbReference type="AlphaFoldDB" id="A0A8H9GDV9"/>
<keyword evidence="2" id="KW-0732">Signal</keyword>
<comment type="caution">
    <text evidence="3">The sequence shown here is derived from an EMBL/GenBank/DDBJ whole genome shotgun (WGS) entry which is preliminary data.</text>
</comment>
<feature type="chain" id="PRO_5038993208" description="Lipoprotein" evidence="2">
    <location>
        <begin position="30"/>
        <end position="170"/>
    </location>
</feature>
<evidence type="ECO:0000313" key="4">
    <source>
        <dbReference type="Proteomes" id="UP000655589"/>
    </source>
</evidence>
<feature type="compositionally biased region" description="Low complexity" evidence="1">
    <location>
        <begin position="37"/>
        <end position="54"/>
    </location>
</feature>